<keyword evidence="2" id="KW-1185">Reference proteome</keyword>
<comment type="caution">
    <text evidence="1">The sequence shown here is derived from an EMBL/GenBank/DDBJ whole genome shotgun (WGS) entry which is preliminary data.</text>
</comment>
<accession>A0ABS3TXY8</accession>
<evidence type="ECO:0000313" key="1">
    <source>
        <dbReference type="EMBL" id="MBO3278243.1"/>
    </source>
</evidence>
<evidence type="ECO:0000313" key="2">
    <source>
        <dbReference type="Proteomes" id="UP000669060"/>
    </source>
</evidence>
<dbReference type="RefSeq" id="WP_208316744.1">
    <property type="nucleotide sequence ID" value="NZ_JAELYA010000013.1"/>
</dbReference>
<dbReference type="Proteomes" id="UP000669060">
    <property type="component" value="Unassembled WGS sequence"/>
</dbReference>
<gene>
    <name evidence="1" type="ORF">JFY56_23740</name>
</gene>
<sequence length="262" mass="29387">MGFWGSLVVMYKKSEAAVVLQKLFEGYKRQGLLESGPAALANKLIESAWVHESYFFEGRFGGRPHKLSAAAIALVHSNYVLDRAHPDYQMLVLCLGQVIAKAQIHKRLHKFNSVDDALLGFASKYYVDEVEKKAYLLQPRRPDIDYAVKGFANLYSVSEASGGAELHSVEMRFAEKVLNDGGTEEQALSARFGGVLAISADPLLMECLYRRFEEAMEGMPEEYMLSDEYKLVRLNAAATEYISGLLVECPDEYENFLNYIGK</sequence>
<protein>
    <submittedName>
        <fullName evidence="1">Uncharacterized protein</fullName>
    </submittedName>
</protein>
<organism evidence="1 2">
    <name type="scientific">Pseudomonas schmalbachii</name>
    <dbReference type="NCBI Taxonomy" id="2816993"/>
    <lineage>
        <taxon>Bacteria</taxon>
        <taxon>Pseudomonadati</taxon>
        <taxon>Pseudomonadota</taxon>
        <taxon>Gammaproteobacteria</taxon>
        <taxon>Pseudomonadales</taxon>
        <taxon>Pseudomonadaceae</taxon>
        <taxon>Pseudomonas</taxon>
    </lineage>
</organism>
<name>A0ABS3TXY8_9PSED</name>
<reference evidence="1 2" key="1">
    <citation type="submission" date="2020-12" db="EMBL/GenBank/DDBJ databases">
        <title>Pseudomonas schmalbachii sp. nov. isolated from millipede gut.</title>
        <authorList>
            <person name="Shelomi M."/>
        </authorList>
    </citation>
    <scope>NUCLEOTIDE SEQUENCE [LARGE SCALE GENOMIC DNA]</scope>
    <source>
        <strain evidence="1 2">Milli4</strain>
    </source>
</reference>
<proteinExistence type="predicted"/>
<dbReference type="EMBL" id="JAELYA010000013">
    <property type="protein sequence ID" value="MBO3278243.1"/>
    <property type="molecule type" value="Genomic_DNA"/>
</dbReference>